<dbReference type="AlphaFoldDB" id="A0A0F9P266"/>
<organism evidence="2">
    <name type="scientific">marine sediment metagenome</name>
    <dbReference type="NCBI Taxonomy" id="412755"/>
    <lineage>
        <taxon>unclassified sequences</taxon>
        <taxon>metagenomes</taxon>
        <taxon>ecological metagenomes</taxon>
    </lineage>
</organism>
<evidence type="ECO:0000256" key="1">
    <source>
        <dbReference type="SAM" id="MobiDB-lite"/>
    </source>
</evidence>
<sequence length="473" mass="50983">MSALGMFGKVAAGYLQAAEANRDKQTAAEKEQRQTATSILMKLVDDPSTRPETIKWALENLTNIAGGKWKGKLDISQINPTPADPGEPPELGQMPAPAGQPQPQRRQMPTPPPPTGAQYLTPPTSEEQLQQQVGVITSVAERAGISPERIQQGIERKILGPPPSEGAQGVLTRQQVVDPDNPDKPKLVLINNRTGEAFDAETRQPWTGPMTPWVTPRKETLAEQYVSELMKGGMSLVEAVDKYNLRFSTSTGFRLVEQPDGTLALVPITTQRVTGRGKPGLPTPPGKPSAPRIVGGKTTSAARTRSEIAGSLLSHLGPILEQVDKLEAAGRLGPIMGRWNDFMVGTIGAGDPEYTELRTNIGLLQTGLMMAHVGARGGVKLLEKFTDLVNAQKMNAATLRGTLKAVEGWLRTYEQIPERQMEKMRRKQGFPAPPSAATPTAAGPAVGSTVIYQGKRYRVIAITNGKAELEPLD</sequence>
<feature type="compositionally biased region" description="Low complexity" evidence="1">
    <location>
        <begin position="92"/>
        <end position="108"/>
    </location>
</feature>
<feature type="region of interest" description="Disordered" evidence="1">
    <location>
        <begin position="73"/>
        <end position="131"/>
    </location>
</feature>
<protein>
    <submittedName>
        <fullName evidence="2">Uncharacterized protein</fullName>
    </submittedName>
</protein>
<name>A0A0F9P266_9ZZZZ</name>
<evidence type="ECO:0000313" key="2">
    <source>
        <dbReference type="EMBL" id="KKM87562.1"/>
    </source>
</evidence>
<accession>A0A0F9P266</accession>
<reference evidence="2" key="1">
    <citation type="journal article" date="2015" name="Nature">
        <title>Complex archaea that bridge the gap between prokaryotes and eukaryotes.</title>
        <authorList>
            <person name="Spang A."/>
            <person name="Saw J.H."/>
            <person name="Jorgensen S.L."/>
            <person name="Zaremba-Niedzwiedzka K."/>
            <person name="Martijn J."/>
            <person name="Lind A.E."/>
            <person name="van Eijk R."/>
            <person name="Schleper C."/>
            <person name="Guy L."/>
            <person name="Ettema T.J."/>
        </authorList>
    </citation>
    <scope>NUCLEOTIDE SEQUENCE</scope>
</reference>
<proteinExistence type="predicted"/>
<feature type="compositionally biased region" description="Polar residues" evidence="1">
    <location>
        <begin position="121"/>
        <end position="131"/>
    </location>
</feature>
<feature type="region of interest" description="Disordered" evidence="1">
    <location>
        <begin position="273"/>
        <end position="295"/>
    </location>
</feature>
<dbReference type="EMBL" id="LAZR01007084">
    <property type="protein sequence ID" value="KKM87562.1"/>
    <property type="molecule type" value="Genomic_DNA"/>
</dbReference>
<comment type="caution">
    <text evidence="2">The sequence shown here is derived from an EMBL/GenBank/DDBJ whole genome shotgun (WGS) entry which is preliminary data.</text>
</comment>
<gene>
    <name evidence="2" type="ORF">LCGC14_1267670</name>
</gene>